<dbReference type="Proteomes" id="UP000765845">
    <property type="component" value="Unassembled WGS sequence"/>
</dbReference>
<proteinExistence type="predicted"/>
<name>A0ABX1GGC5_9GAMM</name>
<accession>A0ABX1GGC5</accession>
<protein>
    <submittedName>
        <fullName evidence="2">PRC-barrel domain containing protein</fullName>
    </submittedName>
</protein>
<evidence type="ECO:0000259" key="1">
    <source>
        <dbReference type="Pfam" id="PF05239"/>
    </source>
</evidence>
<comment type="caution">
    <text evidence="2">The sequence shown here is derived from an EMBL/GenBank/DDBJ whole genome shotgun (WGS) entry which is preliminary data.</text>
</comment>
<dbReference type="SUPFAM" id="SSF50346">
    <property type="entry name" value="PRC-barrel domain"/>
    <property type="match status" value="1"/>
</dbReference>
<dbReference type="Gene3D" id="2.30.30.240">
    <property type="entry name" value="PRC-barrel domain"/>
    <property type="match status" value="1"/>
</dbReference>
<dbReference type="InterPro" id="IPR027275">
    <property type="entry name" value="PRC-brl_dom"/>
</dbReference>
<evidence type="ECO:0000313" key="2">
    <source>
        <dbReference type="EMBL" id="NKI17542.1"/>
    </source>
</evidence>
<dbReference type="RefSeq" id="WP_168450100.1">
    <property type="nucleotide sequence ID" value="NZ_JAAWWK010000003.1"/>
</dbReference>
<dbReference type="EMBL" id="JAAWWK010000003">
    <property type="protein sequence ID" value="NKI17542.1"/>
    <property type="molecule type" value="Genomic_DNA"/>
</dbReference>
<reference evidence="2 3" key="1">
    <citation type="submission" date="2020-04" db="EMBL/GenBank/DDBJ databases">
        <authorList>
            <person name="Yoon J."/>
        </authorList>
    </citation>
    <scope>NUCLEOTIDE SEQUENCE [LARGE SCALE GENOMIC DNA]</scope>
    <source>
        <strain evidence="2 3">KMU-166</strain>
    </source>
</reference>
<dbReference type="Pfam" id="PF05239">
    <property type="entry name" value="PRC"/>
    <property type="match status" value="1"/>
</dbReference>
<gene>
    <name evidence="2" type="ORF">HCU74_08935</name>
</gene>
<sequence>MKLDEVPKLLAAHIRDRRNKPLGIIRELLVNTATGRIEGVVVQAHNQHVTIPWSNLEFDEGEQVLRVVTPQEDLIPRFH</sequence>
<dbReference type="InterPro" id="IPR011033">
    <property type="entry name" value="PRC_barrel-like_sf"/>
</dbReference>
<keyword evidence="3" id="KW-1185">Reference proteome</keyword>
<organism evidence="2 3">
    <name type="scientific">Spongiibacter thalassae</name>
    <dbReference type="NCBI Taxonomy" id="2721624"/>
    <lineage>
        <taxon>Bacteria</taxon>
        <taxon>Pseudomonadati</taxon>
        <taxon>Pseudomonadota</taxon>
        <taxon>Gammaproteobacteria</taxon>
        <taxon>Cellvibrionales</taxon>
        <taxon>Spongiibacteraceae</taxon>
        <taxon>Spongiibacter</taxon>
    </lineage>
</organism>
<feature type="domain" description="PRC-barrel" evidence="1">
    <location>
        <begin position="8"/>
        <end position="73"/>
    </location>
</feature>
<evidence type="ECO:0000313" key="3">
    <source>
        <dbReference type="Proteomes" id="UP000765845"/>
    </source>
</evidence>